<evidence type="ECO:0008006" key="4">
    <source>
        <dbReference type="Google" id="ProtNLM"/>
    </source>
</evidence>
<dbReference type="OrthoDB" id="9798122at2"/>
<keyword evidence="1" id="KW-0472">Membrane</keyword>
<proteinExistence type="predicted"/>
<keyword evidence="3" id="KW-1185">Reference proteome</keyword>
<accession>A0A1E3RH85</accession>
<reference evidence="3" key="1">
    <citation type="submission" date="2016-09" db="EMBL/GenBank/DDBJ databases">
        <authorList>
            <person name="Greninger A.L."/>
            <person name="Jerome K.R."/>
            <person name="Mcnair B."/>
            <person name="Wallis C."/>
            <person name="Fang F."/>
        </authorList>
    </citation>
    <scope>NUCLEOTIDE SEQUENCE [LARGE SCALE GENOMIC DNA]</scope>
    <source>
        <strain evidence="3">M6</strain>
    </source>
</reference>
<dbReference type="GO" id="GO:0004806">
    <property type="term" value="F:triacylglycerol lipase activity"/>
    <property type="evidence" value="ECO:0007669"/>
    <property type="project" value="InterPro"/>
</dbReference>
<dbReference type="PANTHER" id="PTHR34853:SF1">
    <property type="entry name" value="LIPASE 5"/>
    <property type="match status" value="1"/>
</dbReference>
<name>A0A1E3RH85_MYCFV</name>
<gene>
    <name evidence="2" type="ORF">BHQ18_16510</name>
</gene>
<dbReference type="AlphaFoldDB" id="A0A1E3RH85"/>
<protein>
    <recommendedName>
        <fullName evidence="4">Lipase</fullName>
    </recommendedName>
</protein>
<sequence length="407" mass="42410">MRRNVVIWGSVAAVVVLVVALVPVAWNLAGGWLRPAPDEPTPIATADLSGTGPGSLVSAMTMPAFSRTNFGKTMNSARVVYRSTSGDTGAETEVSGSVFTPLGTPPPGGWPVIAFGHGTTGINEPCAPSLSGTLLGTGEAVAALTSGGYAVAFADYQGLGHPGVHPYPDPRTAGLNVIDAVRALRHTFPDVSDRWAALGGSQGGGAVWAADEQAADYAPELDLVGAVAYVPSADVTGLVDKAQDGTMTPDQQLVYVAIVESMARLHPDLNRDDYRRGAAAKYWDILNACSGPMVADRDAAAGELTPADLTPASPAAADRLRSLLAQWALPHRPLSAPLAVVYAGQDEFIDEQWTTEALARACALGGKVSWRLDPTKGHGGVDLSDHFGWLLDRFANKPVTDECPAQP</sequence>
<dbReference type="RefSeq" id="WP_069414743.1">
    <property type="nucleotide sequence ID" value="NZ_JACKUL010000035.1"/>
</dbReference>
<dbReference type="Proteomes" id="UP000094053">
    <property type="component" value="Unassembled WGS sequence"/>
</dbReference>
<dbReference type="EMBL" id="MIHA01000011">
    <property type="protein sequence ID" value="ODQ89228.1"/>
    <property type="molecule type" value="Genomic_DNA"/>
</dbReference>
<dbReference type="PIRSF" id="PIRSF029171">
    <property type="entry name" value="Esterase_LipA"/>
    <property type="match status" value="1"/>
</dbReference>
<dbReference type="STRING" id="1776.BHQ18_16510"/>
<dbReference type="InterPro" id="IPR005152">
    <property type="entry name" value="Lipase_secreted"/>
</dbReference>
<organism evidence="2 3">
    <name type="scientific">Mycolicibacterium flavescens</name>
    <name type="common">Mycobacterium flavescens</name>
    <dbReference type="NCBI Taxonomy" id="1776"/>
    <lineage>
        <taxon>Bacteria</taxon>
        <taxon>Bacillati</taxon>
        <taxon>Actinomycetota</taxon>
        <taxon>Actinomycetes</taxon>
        <taxon>Mycobacteriales</taxon>
        <taxon>Mycobacteriaceae</taxon>
        <taxon>Mycolicibacterium</taxon>
    </lineage>
</organism>
<dbReference type="Pfam" id="PF03583">
    <property type="entry name" value="LIP"/>
    <property type="match status" value="1"/>
</dbReference>
<evidence type="ECO:0000313" key="2">
    <source>
        <dbReference type="EMBL" id="ODQ89228.1"/>
    </source>
</evidence>
<dbReference type="PANTHER" id="PTHR34853">
    <property type="match status" value="1"/>
</dbReference>
<feature type="transmembrane region" description="Helical" evidence="1">
    <location>
        <begin position="6"/>
        <end position="26"/>
    </location>
</feature>
<keyword evidence="1" id="KW-0812">Transmembrane</keyword>
<keyword evidence="1" id="KW-1133">Transmembrane helix</keyword>
<comment type="caution">
    <text evidence="2">The sequence shown here is derived from an EMBL/GenBank/DDBJ whole genome shotgun (WGS) entry which is preliminary data.</text>
</comment>
<dbReference type="Gene3D" id="3.40.50.1820">
    <property type="entry name" value="alpha/beta hydrolase"/>
    <property type="match status" value="2"/>
</dbReference>
<dbReference type="GO" id="GO:0016042">
    <property type="term" value="P:lipid catabolic process"/>
    <property type="evidence" value="ECO:0007669"/>
    <property type="project" value="InterPro"/>
</dbReference>
<evidence type="ECO:0000313" key="3">
    <source>
        <dbReference type="Proteomes" id="UP000094053"/>
    </source>
</evidence>
<dbReference type="SUPFAM" id="SSF53474">
    <property type="entry name" value="alpha/beta-Hydrolases"/>
    <property type="match status" value="1"/>
</dbReference>
<evidence type="ECO:0000256" key="1">
    <source>
        <dbReference type="SAM" id="Phobius"/>
    </source>
</evidence>
<dbReference type="InterPro" id="IPR029058">
    <property type="entry name" value="AB_hydrolase_fold"/>
</dbReference>